<dbReference type="Pfam" id="PF00696">
    <property type="entry name" value="AA_kinase"/>
    <property type="match status" value="1"/>
</dbReference>
<dbReference type="InterPro" id="IPR001341">
    <property type="entry name" value="Asp_kinase"/>
</dbReference>
<keyword evidence="12" id="KW-0067">ATP-binding</keyword>
<dbReference type="NCBIfam" id="NF005155">
    <property type="entry name" value="PRK06635.1-4"/>
    <property type="match status" value="1"/>
</dbReference>
<dbReference type="PIRSF" id="PIRSF000726">
    <property type="entry name" value="Asp_kin"/>
    <property type="match status" value="1"/>
</dbReference>
<feature type="region of interest" description="Disordered" evidence="18">
    <location>
        <begin position="440"/>
        <end position="467"/>
    </location>
</feature>
<dbReference type="InterPro" id="IPR018042">
    <property type="entry name" value="Aspartate_kinase_CS"/>
</dbReference>
<keyword evidence="11 16" id="KW-0418">Kinase</keyword>
<dbReference type="CDD" id="cd04261">
    <property type="entry name" value="AAK_AKii-LysC-BS"/>
    <property type="match status" value="1"/>
</dbReference>
<comment type="pathway">
    <text evidence="3 17">Amino-acid biosynthesis; L-methionine biosynthesis via de novo pathway; L-homoserine from L-aspartate: step 1/3.</text>
</comment>
<name>A0ABV4UQM0_9MICC</name>
<dbReference type="SUPFAM" id="SSF55021">
    <property type="entry name" value="ACT-like"/>
    <property type="match status" value="2"/>
</dbReference>
<dbReference type="Pfam" id="PF22468">
    <property type="entry name" value="ACT_9"/>
    <property type="match status" value="1"/>
</dbReference>
<dbReference type="NCBIfam" id="TIGR00657">
    <property type="entry name" value="asp_kinases"/>
    <property type="match status" value="1"/>
</dbReference>
<accession>A0ABV4UQM0</accession>
<evidence type="ECO:0000256" key="3">
    <source>
        <dbReference type="ARBA" id="ARBA00004986"/>
    </source>
</evidence>
<proteinExistence type="inferred from homology"/>
<dbReference type="NCBIfam" id="NF005154">
    <property type="entry name" value="PRK06635.1-2"/>
    <property type="match status" value="1"/>
</dbReference>
<evidence type="ECO:0000256" key="4">
    <source>
        <dbReference type="ARBA" id="ARBA00005139"/>
    </source>
</evidence>
<comment type="pathway">
    <text evidence="2 17">Amino-acid biosynthesis; L-lysine biosynthesis via DAP pathway; (S)-tetrahydrodipicolinate from L-aspartate: step 1/4.</text>
</comment>
<dbReference type="InterPro" id="IPR054352">
    <property type="entry name" value="ACT_Aspartokinase"/>
</dbReference>
<dbReference type="InterPro" id="IPR041740">
    <property type="entry name" value="AKii-LysC-BS"/>
</dbReference>
<dbReference type="InterPro" id="IPR045865">
    <property type="entry name" value="ACT-like_dom_sf"/>
</dbReference>
<evidence type="ECO:0000313" key="22">
    <source>
        <dbReference type="Proteomes" id="UP001575652"/>
    </source>
</evidence>
<dbReference type="EMBL" id="JBHDLJ010000016">
    <property type="protein sequence ID" value="MFB0835968.1"/>
    <property type="molecule type" value="Genomic_DNA"/>
</dbReference>
<reference evidence="21 22" key="1">
    <citation type="submission" date="2024-09" db="EMBL/GenBank/DDBJ databases">
        <authorList>
            <person name="Salinas-Garcia M.A."/>
            <person name="Prieme A."/>
        </authorList>
    </citation>
    <scope>NUCLEOTIDE SEQUENCE [LARGE SCALE GENOMIC DNA]</scope>
    <source>
        <strain evidence="21 22">DSM 21081</strain>
    </source>
</reference>
<dbReference type="PANTHER" id="PTHR21499">
    <property type="entry name" value="ASPARTATE KINASE"/>
    <property type="match status" value="1"/>
</dbReference>
<evidence type="ECO:0000313" key="21">
    <source>
        <dbReference type="EMBL" id="MFB0835968.1"/>
    </source>
</evidence>
<dbReference type="GO" id="GO:0004072">
    <property type="term" value="F:aspartate kinase activity"/>
    <property type="evidence" value="ECO:0007669"/>
    <property type="project" value="UniProtKB-EC"/>
</dbReference>
<feature type="domain" description="Aspartate/glutamate/uridylate kinase" evidence="19">
    <location>
        <begin position="31"/>
        <end position="259"/>
    </location>
</feature>
<comment type="function">
    <text evidence="1">Catalyzes the phosphorylation of the beta-carboxyl group of aspartic acid with ATP to yield 4-phospho-L-aspartate, which is involved in the branched biosynthetic pathway leading to the biosynthesis of amino acids lysine, threonine, isoleucine and methionine.</text>
</comment>
<organism evidence="21 22">
    <name type="scientific">Arthrobacter halodurans</name>
    <dbReference type="NCBI Taxonomy" id="516699"/>
    <lineage>
        <taxon>Bacteria</taxon>
        <taxon>Bacillati</taxon>
        <taxon>Actinomycetota</taxon>
        <taxon>Actinomycetes</taxon>
        <taxon>Micrococcales</taxon>
        <taxon>Micrococcaceae</taxon>
        <taxon>Arthrobacter</taxon>
    </lineage>
</organism>
<keyword evidence="9 16" id="KW-0808">Transferase</keyword>
<protein>
    <recommendedName>
        <fullName evidence="7 16">Aspartokinase</fullName>
        <ecNumber evidence="6 16">2.7.2.4</ecNumber>
    </recommendedName>
</protein>
<dbReference type="PANTHER" id="PTHR21499:SF3">
    <property type="entry name" value="ASPARTOKINASE"/>
    <property type="match status" value="1"/>
</dbReference>
<comment type="similarity">
    <text evidence="5 16">Belongs to the aspartokinase family.</text>
</comment>
<dbReference type="SUPFAM" id="SSF53633">
    <property type="entry name" value="Carbamate kinase-like"/>
    <property type="match status" value="1"/>
</dbReference>
<dbReference type="Gene3D" id="3.30.2130.10">
    <property type="entry name" value="VC0802-like"/>
    <property type="match status" value="1"/>
</dbReference>
<dbReference type="RefSeq" id="WP_373973145.1">
    <property type="nucleotide sequence ID" value="NZ_JBHDLJ010000016.1"/>
</dbReference>
<evidence type="ECO:0000256" key="16">
    <source>
        <dbReference type="RuleBase" id="RU003448"/>
    </source>
</evidence>
<evidence type="ECO:0000256" key="1">
    <source>
        <dbReference type="ARBA" id="ARBA00002843"/>
    </source>
</evidence>
<evidence type="ECO:0000256" key="13">
    <source>
        <dbReference type="ARBA" id="ARBA00022915"/>
    </source>
</evidence>
<dbReference type="InterPro" id="IPR001048">
    <property type="entry name" value="Asp/Glu/Uridylate_kinase"/>
</dbReference>
<dbReference type="Proteomes" id="UP001575652">
    <property type="component" value="Unassembled WGS sequence"/>
</dbReference>
<keyword evidence="13" id="KW-0220">Diaminopimelate biosynthesis</keyword>
<keyword evidence="10" id="KW-0547">Nucleotide-binding</keyword>
<sequence length="467" mass="48440">MPYIAHSSSSGPTAHPLGAAEGTLPLGRASIVVQKFGGSSVADATAIRRVARRVLQTHQSGHPVVVVVSAMGDTTDELLDLAARVTDTPKARELDLLLSSGEHVSASLLALALADLGARARTFTGADTGLLTDDTHGTAHVVSVDPRRIRAAIERGEIPIVAGFQGRSRRTREVTTLGRGGSDITAIALAAALNASVCEIFTDVDGVFTADPRVVPTARKIDTISSEAMLELAACGAKILHVRCVEYARRFGVTLHVRSSFTPGEGTVVLPGAPAVLVDPTGKAPEDGIVSAIAVERSTAKITLGGVPDVTAAAALLAGVAARARLRIDMVVQRPAAGDGDHASIAFTVPAADGRHVMDELATRRPVARFRSLHYDDRVGILSLVGHGIRHDAALSSRFFRSLAEAGVNIDVISACESRVSVMVDEGSLDVACEALARAFPGGPPRDRQPGRAPSHAAGRIHAPAAG</sequence>
<evidence type="ECO:0000256" key="2">
    <source>
        <dbReference type="ARBA" id="ARBA00004766"/>
    </source>
</evidence>
<evidence type="ECO:0000256" key="10">
    <source>
        <dbReference type="ARBA" id="ARBA00022741"/>
    </source>
</evidence>
<dbReference type="EC" id="2.7.2.4" evidence="6 16"/>
<comment type="pathway">
    <text evidence="4 17">Amino-acid biosynthesis; L-threonine biosynthesis; L-threonine from L-aspartate: step 1/5.</text>
</comment>
<evidence type="ECO:0000256" key="11">
    <source>
        <dbReference type="ARBA" id="ARBA00022777"/>
    </source>
</evidence>
<dbReference type="PROSITE" id="PS00324">
    <property type="entry name" value="ASPARTOKINASE"/>
    <property type="match status" value="1"/>
</dbReference>
<gene>
    <name evidence="21" type="ORF">ACETWP_15365</name>
</gene>
<evidence type="ECO:0000256" key="15">
    <source>
        <dbReference type="ARBA" id="ARBA00047872"/>
    </source>
</evidence>
<keyword evidence="14" id="KW-0457">Lysine biosynthesis</keyword>
<evidence type="ECO:0000256" key="14">
    <source>
        <dbReference type="ARBA" id="ARBA00023154"/>
    </source>
</evidence>
<comment type="catalytic activity">
    <reaction evidence="15 16">
        <text>L-aspartate + ATP = 4-phospho-L-aspartate + ADP</text>
        <dbReference type="Rhea" id="RHEA:23776"/>
        <dbReference type="ChEBI" id="CHEBI:29991"/>
        <dbReference type="ChEBI" id="CHEBI:30616"/>
        <dbReference type="ChEBI" id="CHEBI:57535"/>
        <dbReference type="ChEBI" id="CHEBI:456216"/>
        <dbReference type="EC" id="2.7.2.4"/>
    </reaction>
</comment>
<evidence type="ECO:0000256" key="18">
    <source>
        <dbReference type="SAM" id="MobiDB-lite"/>
    </source>
</evidence>
<evidence type="ECO:0000256" key="5">
    <source>
        <dbReference type="ARBA" id="ARBA00010122"/>
    </source>
</evidence>
<dbReference type="Gene3D" id="3.40.1160.10">
    <property type="entry name" value="Acetylglutamate kinase-like"/>
    <property type="match status" value="1"/>
</dbReference>
<evidence type="ECO:0000256" key="17">
    <source>
        <dbReference type="RuleBase" id="RU004249"/>
    </source>
</evidence>
<evidence type="ECO:0000256" key="12">
    <source>
        <dbReference type="ARBA" id="ARBA00022840"/>
    </source>
</evidence>
<evidence type="ECO:0000256" key="8">
    <source>
        <dbReference type="ARBA" id="ARBA00022605"/>
    </source>
</evidence>
<evidence type="ECO:0000256" key="6">
    <source>
        <dbReference type="ARBA" id="ARBA00013059"/>
    </source>
</evidence>
<comment type="caution">
    <text evidence="21">The sequence shown here is derived from an EMBL/GenBank/DDBJ whole genome shotgun (WGS) entry which is preliminary data.</text>
</comment>
<dbReference type="InterPro" id="IPR036393">
    <property type="entry name" value="AceGlu_kinase-like_sf"/>
</dbReference>
<feature type="domain" description="Aspartokinase ACT" evidence="20">
    <location>
        <begin position="382"/>
        <end position="440"/>
    </location>
</feature>
<evidence type="ECO:0000259" key="19">
    <source>
        <dbReference type="Pfam" id="PF00696"/>
    </source>
</evidence>
<dbReference type="InterPro" id="IPR005260">
    <property type="entry name" value="Asp_kin_monofn"/>
</dbReference>
<keyword evidence="8 17" id="KW-0028">Amino-acid biosynthesis</keyword>
<evidence type="ECO:0000256" key="7">
    <source>
        <dbReference type="ARBA" id="ARBA00016273"/>
    </source>
</evidence>
<evidence type="ECO:0000256" key="9">
    <source>
        <dbReference type="ARBA" id="ARBA00022679"/>
    </source>
</evidence>
<evidence type="ECO:0000259" key="20">
    <source>
        <dbReference type="Pfam" id="PF22468"/>
    </source>
</evidence>
<keyword evidence="22" id="KW-1185">Reference proteome</keyword>